<accession>D3BCQ8</accession>
<feature type="compositionally biased region" description="Low complexity" evidence="4">
    <location>
        <begin position="318"/>
        <end position="338"/>
    </location>
</feature>
<feature type="domain" description="NAA35-like TPR repeats" evidence="6">
    <location>
        <begin position="342"/>
        <end position="725"/>
    </location>
</feature>
<evidence type="ECO:0000259" key="5">
    <source>
        <dbReference type="Pfam" id="PF04112"/>
    </source>
</evidence>
<comment type="similarity">
    <text evidence="2">Belongs to the MAK10 family.</text>
</comment>
<dbReference type="OMA" id="QMEWIVQ"/>
<dbReference type="EMBL" id="ADBJ01000028">
    <property type="protein sequence ID" value="EFA80700.1"/>
    <property type="molecule type" value="Genomic_DNA"/>
</dbReference>
<dbReference type="PANTHER" id="PTHR21373">
    <property type="entry name" value="GLUCOSE REPRESSIBLE PROTEIN MAK10"/>
    <property type="match status" value="1"/>
</dbReference>
<dbReference type="AlphaFoldDB" id="D3BCQ8"/>
<feature type="domain" description="NAA35-like N-terminal" evidence="5">
    <location>
        <begin position="34"/>
        <end position="121"/>
    </location>
</feature>
<dbReference type="RefSeq" id="XP_020432820.1">
    <property type="nucleotide sequence ID" value="XM_020577146.1"/>
</dbReference>
<evidence type="ECO:0000256" key="3">
    <source>
        <dbReference type="ARBA" id="ARBA00022490"/>
    </source>
</evidence>
<dbReference type="STRING" id="670386.D3BCQ8"/>
<dbReference type="Proteomes" id="UP000001396">
    <property type="component" value="Unassembled WGS sequence"/>
</dbReference>
<dbReference type="InterPro" id="IPR007244">
    <property type="entry name" value="Naa35_N"/>
</dbReference>
<comment type="subcellular location">
    <subcellularLocation>
        <location evidence="1">Cytoplasm</location>
    </subcellularLocation>
</comment>
<dbReference type="PANTHER" id="PTHR21373:SF0">
    <property type="entry name" value="N-ALPHA-ACETYLTRANSFERASE 35, NATC AUXILIARY SUBUNIT"/>
    <property type="match status" value="1"/>
</dbReference>
<organism evidence="7 8">
    <name type="scientific">Heterostelium pallidum (strain ATCC 26659 / Pp 5 / PN500)</name>
    <name type="common">Cellular slime mold</name>
    <name type="synonym">Polysphondylium pallidum</name>
    <dbReference type="NCBI Taxonomy" id="670386"/>
    <lineage>
        <taxon>Eukaryota</taxon>
        <taxon>Amoebozoa</taxon>
        <taxon>Evosea</taxon>
        <taxon>Eumycetozoa</taxon>
        <taxon>Dictyostelia</taxon>
        <taxon>Acytosteliales</taxon>
        <taxon>Acytosteliaceae</taxon>
        <taxon>Heterostelium</taxon>
    </lineage>
</organism>
<evidence type="ECO:0000256" key="2">
    <source>
        <dbReference type="ARBA" id="ARBA00006289"/>
    </source>
</evidence>
<evidence type="ECO:0000256" key="1">
    <source>
        <dbReference type="ARBA" id="ARBA00004496"/>
    </source>
</evidence>
<evidence type="ECO:0000313" key="7">
    <source>
        <dbReference type="EMBL" id="EFA80700.1"/>
    </source>
</evidence>
<dbReference type="Pfam" id="PF04112">
    <property type="entry name" value="Mak10"/>
    <property type="match status" value="1"/>
</dbReference>
<dbReference type="GO" id="GO:0031417">
    <property type="term" value="C:NatC complex"/>
    <property type="evidence" value="ECO:0007669"/>
    <property type="project" value="InterPro"/>
</dbReference>
<comment type="caution">
    <text evidence="7">The sequence shown here is derived from an EMBL/GenBank/DDBJ whole genome shotgun (WGS) entry which is preliminary data.</text>
</comment>
<sequence length="760" mass="88268">MSTTSTASLNNQEDDLYEDALPIFKDALKDMKLGQLVHPKQFTLDQAIHALEVMNKKLDTGSDVDRPFTAEMLYDMGEVPRDTSLNTKEIIAIIDRLMSYEIGWIEGNPIAFTLFNCMYLHFPGRLKNNYLSTYISGLLASSDTLIHIVSRGDVCVEEDFNLSTYDFNLNQNVDTLVLVNQLDALSKELLQMVDQLNEEKKTDEAIDMKDLYDRITFRRMFYVLFFSLMSSNVVMAQKLIPQIQKTLDSMRSRLPKLKLVDIPEGIFNAKLNCFFVSSMDFPAYQCHPFAKVLDNYDKLIRDLSTMLQMPHLMETHQQMKQQQQNQQQNQQQQQQQQSKSDLDLSSVLDYHLYFSRQSPNIIVRSLLRRLLFPLPSGQFFRSNSVPSAILEWMTSFGVPSQYLNLKNPEIAKFVERFSLALQRIFIQTSLNRARQHRKLKNSLFDLTILQSEADIIDTEIAKDKTNISILFGSFIFNIKLKLMIHYLYLGFELEIYEHHEYQQIYWYLDCLAALQIQVHHYIYKENQKTPQRTKKEEKKEAKKEAKKAAKKGSTNNNQKAAANNNHPKSIQQQQHNNNNNSNNMQNDAHLPPATPDRLLIASHKLTARSMFRFMTVLEMMGKIKKPKCEFSSPTLRFLKRFEHFNSPPYQQPEPYTLELFNQSIQVQDITAFGILLSTLENIKLAKQNIEHIMKGFAKPPPFYIIEEAKAILRTNITLSLVIQKLLPKNYETLSEKSEQPIPVGNVTFEPRQCYPNIIWK</sequence>
<dbReference type="InterPro" id="IPR057983">
    <property type="entry name" value="NAA35-like_N"/>
</dbReference>
<dbReference type="InterPro" id="IPR057982">
    <property type="entry name" value="TPR_NAA35"/>
</dbReference>
<evidence type="ECO:0000256" key="4">
    <source>
        <dbReference type="SAM" id="MobiDB-lite"/>
    </source>
</evidence>
<reference evidence="7 8" key="1">
    <citation type="journal article" date="2011" name="Genome Res.">
        <title>Phylogeny-wide analysis of social amoeba genomes highlights ancient origins for complex intercellular communication.</title>
        <authorList>
            <person name="Heidel A.J."/>
            <person name="Lawal H.M."/>
            <person name="Felder M."/>
            <person name="Schilde C."/>
            <person name="Helps N.R."/>
            <person name="Tunggal B."/>
            <person name="Rivero F."/>
            <person name="John U."/>
            <person name="Schleicher M."/>
            <person name="Eichinger L."/>
            <person name="Platzer M."/>
            <person name="Noegel A.A."/>
            <person name="Schaap P."/>
            <person name="Gloeckner G."/>
        </authorList>
    </citation>
    <scope>NUCLEOTIDE SEQUENCE [LARGE SCALE GENOMIC DNA]</scope>
    <source>
        <strain evidence="8">ATCC 26659 / Pp 5 / PN500</strain>
    </source>
</reference>
<dbReference type="GeneID" id="31361767"/>
<gene>
    <name evidence="7" type="ORF">PPL_06284</name>
</gene>
<dbReference type="InParanoid" id="D3BCQ8"/>
<evidence type="ECO:0000313" key="8">
    <source>
        <dbReference type="Proteomes" id="UP000001396"/>
    </source>
</evidence>
<keyword evidence="8" id="KW-1185">Reference proteome</keyword>
<feature type="compositionally biased region" description="Low complexity" evidence="4">
    <location>
        <begin position="555"/>
        <end position="586"/>
    </location>
</feature>
<dbReference type="Pfam" id="PF25789">
    <property type="entry name" value="TPR_NAA35"/>
    <property type="match status" value="1"/>
</dbReference>
<feature type="region of interest" description="Disordered" evidence="4">
    <location>
        <begin position="315"/>
        <end position="338"/>
    </location>
</feature>
<dbReference type="FunCoup" id="D3BCQ8">
    <property type="interactions" value="129"/>
</dbReference>
<protein>
    <submittedName>
        <fullName evidence="7">Uncharacterized protein</fullName>
    </submittedName>
</protein>
<keyword evidence="3" id="KW-0963">Cytoplasm</keyword>
<feature type="region of interest" description="Disordered" evidence="4">
    <location>
        <begin position="528"/>
        <end position="594"/>
    </location>
</feature>
<feature type="compositionally biased region" description="Basic and acidic residues" evidence="4">
    <location>
        <begin position="528"/>
        <end position="547"/>
    </location>
</feature>
<proteinExistence type="inferred from homology"/>
<name>D3BCQ8_HETP5</name>
<evidence type="ECO:0000259" key="6">
    <source>
        <dbReference type="Pfam" id="PF25789"/>
    </source>
</evidence>